<keyword evidence="12 13" id="KW-0472">Membrane</keyword>
<name>A0A1M6IP43_9FIRM</name>
<dbReference type="InterPro" id="IPR052348">
    <property type="entry name" value="Metallopeptidase_M50B"/>
</dbReference>
<feature type="transmembrane region" description="Helical" evidence="13">
    <location>
        <begin position="54"/>
        <end position="74"/>
    </location>
</feature>
<evidence type="ECO:0000256" key="7">
    <source>
        <dbReference type="ARBA" id="ARBA00022723"/>
    </source>
</evidence>
<gene>
    <name evidence="15" type="ORF">SAMN02745751_02381</name>
</gene>
<dbReference type="STRING" id="1121476.SAMN02745751_02381"/>
<dbReference type="PANTHER" id="PTHR35864:SF1">
    <property type="entry name" value="ZINC METALLOPROTEASE YWHC-RELATED"/>
    <property type="match status" value="1"/>
</dbReference>
<keyword evidence="4" id="KW-1003">Cell membrane</keyword>
<proteinExistence type="inferred from homology"/>
<feature type="transmembrane region" description="Helical" evidence="13">
    <location>
        <begin position="130"/>
        <end position="151"/>
    </location>
</feature>
<evidence type="ECO:0000256" key="2">
    <source>
        <dbReference type="ARBA" id="ARBA00004651"/>
    </source>
</evidence>
<comment type="subcellular location">
    <subcellularLocation>
        <location evidence="2">Cell membrane</location>
        <topology evidence="2">Multi-pass membrane protein</topology>
    </subcellularLocation>
</comment>
<dbReference type="GO" id="GO:0005886">
    <property type="term" value="C:plasma membrane"/>
    <property type="evidence" value="ECO:0007669"/>
    <property type="project" value="UniProtKB-SubCell"/>
</dbReference>
<evidence type="ECO:0000256" key="8">
    <source>
        <dbReference type="ARBA" id="ARBA00022801"/>
    </source>
</evidence>
<feature type="transmembrane region" description="Helical" evidence="13">
    <location>
        <begin position="86"/>
        <end position="110"/>
    </location>
</feature>
<organism evidence="15 16">
    <name type="scientific">Dethiosulfatibacter aminovorans DSM 17477</name>
    <dbReference type="NCBI Taxonomy" id="1121476"/>
    <lineage>
        <taxon>Bacteria</taxon>
        <taxon>Bacillati</taxon>
        <taxon>Bacillota</taxon>
        <taxon>Tissierellia</taxon>
        <taxon>Dethiosulfatibacter</taxon>
    </lineage>
</organism>
<dbReference type="Proteomes" id="UP000184052">
    <property type="component" value="Unassembled WGS sequence"/>
</dbReference>
<reference evidence="15 16" key="1">
    <citation type="submission" date="2016-11" db="EMBL/GenBank/DDBJ databases">
        <authorList>
            <person name="Jaros S."/>
            <person name="Januszkiewicz K."/>
            <person name="Wedrychowicz H."/>
        </authorList>
    </citation>
    <scope>NUCLEOTIDE SEQUENCE [LARGE SCALE GENOMIC DNA]</scope>
    <source>
        <strain evidence="15 16">DSM 17477</strain>
    </source>
</reference>
<evidence type="ECO:0000256" key="3">
    <source>
        <dbReference type="ARBA" id="ARBA00007931"/>
    </source>
</evidence>
<dbReference type="RefSeq" id="WP_073049805.1">
    <property type="nucleotide sequence ID" value="NZ_FQZL01000018.1"/>
</dbReference>
<dbReference type="GO" id="GO:0006508">
    <property type="term" value="P:proteolysis"/>
    <property type="evidence" value="ECO:0007669"/>
    <property type="project" value="UniProtKB-KW"/>
</dbReference>
<keyword evidence="10 13" id="KW-1133">Transmembrane helix</keyword>
<dbReference type="AlphaFoldDB" id="A0A1M6IP43"/>
<evidence type="ECO:0000256" key="6">
    <source>
        <dbReference type="ARBA" id="ARBA00022692"/>
    </source>
</evidence>
<sequence length="211" mass="23838">MLDSILSMLITLPAILIGISIHEYGHALAAVALGDDTPRYQGRLTLNPFKHLDPLGFICLLTVHFGWAKPVVINPRNFKNPKRDDIIVSLAGVVMNLITAIVFILIYKIYVENFTGFLYTEIGQILRVMLFYVVRINIVLMVFNLIPLPPLDGHHILQDIGGRRVYNFYHQYSQYIRLGLILLLITGNIGRIIGPPVYGIEDLLFSIIGRL</sequence>
<dbReference type="EMBL" id="FQZL01000018">
    <property type="protein sequence ID" value="SHJ36206.1"/>
    <property type="molecule type" value="Genomic_DNA"/>
</dbReference>
<evidence type="ECO:0000256" key="13">
    <source>
        <dbReference type="SAM" id="Phobius"/>
    </source>
</evidence>
<keyword evidence="9" id="KW-0862">Zinc</keyword>
<dbReference type="Pfam" id="PF02163">
    <property type="entry name" value="Peptidase_M50"/>
    <property type="match status" value="1"/>
</dbReference>
<dbReference type="PANTHER" id="PTHR35864">
    <property type="entry name" value="ZINC METALLOPROTEASE MJ0611-RELATED"/>
    <property type="match status" value="1"/>
</dbReference>
<evidence type="ECO:0000313" key="15">
    <source>
        <dbReference type="EMBL" id="SHJ36206.1"/>
    </source>
</evidence>
<evidence type="ECO:0000256" key="5">
    <source>
        <dbReference type="ARBA" id="ARBA00022670"/>
    </source>
</evidence>
<evidence type="ECO:0000313" key="16">
    <source>
        <dbReference type="Proteomes" id="UP000184052"/>
    </source>
</evidence>
<dbReference type="OrthoDB" id="9800627at2"/>
<feature type="transmembrane region" description="Helical" evidence="13">
    <location>
        <begin position="172"/>
        <end position="193"/>
    </location>
</feature>
<keyword evidence="7" id="KW-0479">Metal-binding</keyword>
<keyword evidence="16" id="KW-1185">Reference proteome</keyword>
<dbReference type="GO" id="GO:0008237">
    <property type="term" value="F:metallopeptidase activity"/>
    <property type="evidence" value="ECO:0007669"/>
    <property type="project" value="UniProtKB-KW"/>
</dbReference>
<keyword evidence="5 15" id="KW-0645">Protease</keyword>
<keyword evidence="8" id="KW-0378">Hydrolase</keyword>
<feature type="domain" description="Peptidase M50" evidence="14">
    <location>
        <begin position="127"/>
        <end position="184"/>
    </location>
</feature>
<evidence type="ECO:0000256" key="1">
    <source>
        <dbReference type="ARBA" id="ARBA00001947"/>
    </source>
</evidence>
<evidence type="ECO:0000259" key="14">
    <source>
        <dbReference type="Pfam" id="PF02163"/>
    </source>
</evidence>
<evidence type="ECO:0000256" key="4">
    <source>
        <dbReference type="ARBA" id="ARBA00022475"/>
    </source>
</evidence>
<keyword evidence="6 13" id="KW-0812">Transmembrane</keyword>
<dbReference type="InterPro" id="IPR044537">
    <property type="entry name" value="Rip2-like"/>
</dbReference>
<evidence type="ECO:0000256" key="9">
    <source>
        <dbReference type="ARBA" id="ARBA00022833"/>
    </source>
</evidence>
<evidence type="ECO:0000256" key="10">
    <source>
        <dbReference type="ARBA" id="ARBA00022989"/>
    </source>
</evidence>
<protein>
    <submittedName>
        <fullName evidence="15">Zn-dependent protease (Includes SpoIVFB)</fullName>
    </submittedName>
</protein>
<accession>A0A1M6IP43</accession>
<dbReference type="CDD" id="cd06158">
    <property type="entry name" value="S2P-M50_like_1"/>
    <property type="match status" value="1"/>
</dbReference>
<dbReference type="InterPro" id="IPR008915">
    <property type="entry name" value="Peptidase_M50"/>
</dbReference>
<evidence type="ECO:0000256" key="12">
    <source>
        <dbReference type="ARBA" id="ARBA00023136"/>
    </source>
</evidence>
<dbReference type="GO" id="GO:0046872">
    <property type="term" value="F:metal ion binding"/>
    <property type="evidence" value="ECO:0007669"/>
    <property type="project" value="UniProtKB-KW"/>
</dbReference>
<keyword evidence="11" id="KW-0482">Metalloprotease</keyword>
<evidence type="ECO:0000256" key="11">
    <source>
        <dbReference type="ARBA" id="ARBA00023049"/>
    </source>
</evidence>
<comment type="similarity">
    <text evidence="3">Belongs to the peptidase M50B family.</text>
</comment>
<comment type="cofactor">
    <cofactor evidence="1">
        <name>Zn(2+)</name>
        <dbReference type="ChEBI" id="CHEBI:29105"/>
    </cofactor>
</comment>